<accession>A0A0F9B593</accession>
<dbReference type="Gene3D" id="3.40.50.300">
    <property type="entry name" value="P-loop containing nucleotide triphosphate hydrolases"/>
    <property type="match status" value="1"/>
</dbReference>
<evidence type="ECO:0000256" key="2">
    <source>
        <dbReference type="ARBA" id="ARBA00022741"/>
    </source>
</evidence>
<comment type="caution">
    <text evidence="5">The sequence shown here is derived from an EMBL/GenBank/DDBJ whole genome shotgun (WGS) entry which is preliminary data.</text>
</comment>
<dbReference type="PROSITE" id="PS00300">
    <property type="entry name" value="SRP54"/>
    <property type="match status" value="1"/>
</dbReference>
<dbReference type="SUPFAM" id="SSF52540">
    <property type="entry name" value="P-loop containing nucleoside triphosphate hydrolases"/>
    <property type="match status" value="1"/>
</dbReference>
<dbReference type="AlphaFoldDB" id="A0A0F9B593"/>
<organism evidence="5">
    <name type="scientific">marine sediment metagenome</name>
    <dbReference type="NCBI Taxonomy" id="412755"/>
    <lineage>
        <taxon>unclassified sequences</taxon>
        <taxon>metagenomes</taxon>
        <taxon>ecological metagenomes</taxon>
    </lineage>
</organism>
<dbReference type="InterPro" id="IPR003593">
    <property type="entry name" value="AAA+_ATPase"/>
</dbReference>
<dbReference type="InterPro" id="IPR013822">
    <property type="entry name" value="Signal_recog_particl_SRP54_hlx"/>
</dbReference>
<keyword evidence="2" id="KW-0547">Nucleotide-binding</keyword>
<dbReference type="EMBL" id="LAZR01039423">
    <property type="protein sequence ID" value="KKL17044.1"/>
    <property type="molecule type" value="Genomic_DNA"/>
</dbReference>
<dbReference type="GO" id="GO:0006614">
    <property type="term" value="P:SRP-dependent cotranslational protein targeting to membrane"/>
    <property type="evidence" value="ECO:0007669"/>
    <property type="project" value="InterPro"/>
</dbReference>
<dbReference type="SUPFAM" id="SSF47364">
    <property type="entry name" value="Domain of the SRP/SRP receptor G-proteins"/>
    <property type="match status" value="1"/>
</dbReference>
<keyword evidence="3" id="KW-0342">GTP-binding</keyword>
<proteinExistence type="predicted"/>
<dbReference type="GO" id="GO:0003924">
    <property type="term" value="F:GTPase activity"/>
    <property type="evidence" value="ECO:0007669"/>
    <property type="project" value="InterPro"/>
</dbReference>
<dbReference type="PANTHER" id="PTHR11564:SF5">
    <property type="entry name" value="SIGNAL RECOGNITION PARTICLE SUBUNIT SRP54"/>
    <property type="match status" value="1"/>
</dbReference>
<name>A0A0F9B593_9ZZZZ</name>
<dbReference type="InterPro" id="IPR022941">
    <property type="entry name" value="SRP54"/>
</dbReference>
<dbReference type="PANTHER" id="PTHR11564">
    <property type="entry name" value="SIGNAL RECOGNITION PARTICLE 54K PROTEIN SRP54"/>
    <property type="match status" value="1"/>
</dbReference>
<dbReference type="Pfam" id="PF02881">
    <property type="entry name" value="SRP54_N"/>
    <property type="match status" value="1"/>
</dbReference>
<dbReference type="GO" id="GO:0048500">
    <property type="term" value="C:signal recognition particle"/>
    <property type="evidence" value="ECO:0007669"/>
    <property type="project" value="InterPro"/>
</dbReference>
<dbReference type="InterPro" id="IPR000897">
    <property type="entry name" value="SRP54_GTPase_dom"/>
</dbReference>
<gene>
    <name evidence="5" type="ORF">LCGC14_2489490</name>
</gene>
<reference evidence="5" key="1">
    <citation type="journal article" date="2015" name="Nature">
        <title>Complex archaea that bridge the gap between prokaryotes and eukaryotes.</title>
        <authorList>
            <person name="Spang A."/>
            <person name="Saw J.H."/>
            <person name="Jorgensen S.L."/>
            <person name="Zaremba-Niedzwiedzka K."/>
            <person name="Martijn J."/>
            <person name="Lind A.E."/>
            <person name="van Eijk R."/>
            <person name="Schleper C."/>
            <person name="Guy L."/>
            <person name="Ettema T.J."/>
        </authorList>
    </citation>
    <scope>NUCLEOTIDE SEQUENCE</scope>
</reference>
<dbReference type="Pfam" id="PF00448">
    <property type="entry name" value="SRP54"/>
    <property type="match status" value="1"/>
</dbReference>
<evidence type="ECO:0000313" key="5">
    <source>
        <dbReference type="EMBL" id="KKL17044.1"/>
    </source>
</evidence>
<evidence type="ECO:0000256" key="3">
    <source>
        <dbReference type="ARBA" id="ARBA00023134"/>
    </source>
</evidence>
<dbReference type="SMART" id="SM00382">
    <property type="entry name" value="AAA"/>
    <property type="match status" value="1"/>
</dbReference>
<dbReference type="InterPro" id="IPR036225">
    <property type="entry name" value="SRP/SRP_N"/>
</dbReference>
<dbReference type="InterPro" id="IPR042101">
    <property type="entry name" value="SRP54_N_sf"/>
</dbReference>
<dbReference type="Gene3D" id="1.20.120.140">
    <property type="entry name" value="Signal recognition particle SRP54, nucleotide-binding domain"/>
    <property type="match status" value="1"/>
</dbReference>
<dbReference type="SMART" id="SM00962">
    <property type="entry name" value="SRP54"/>
    <property type="match status" value="1"/>
</dbReference>
<dbReference type="GO" id="GO:0005525">
    <property type="term" value="F:GTP binding"/>
    <property type="evidence" value="ECO:0007669"/>
    <property type="project" value="UniProtKB-KW"/>
</dbReference>
<dbReference type="InterPro" id="IPR027417">
    <property type="entry name" value="P-loop_NTPase"/>
</dbReference>
<evidence type="ECO:0000259" key="4">
    <source>
        <dbReference type="PROSITE" id="PS00300"/>
    </source>
</evidence>
<protein>
    <recommendedName>
        <fullName evidence="4">SRP54-type proteins GTP-binding domain-containing protein</fullName>
    </recommendedName>
</protein>
<sequence>MLEKLSEILRKATDRIANAIFLDKNIVDSIIRDLQRALIEADVNILLVKEISDRIRKSALDERIKGLEKKEHIIKLLHDELSGILGEYRQLKLQKKQNRIMFLGLYGAGKTTTVAKLGNYFSKRGNKVALVGLDTHRLAAAEQLKQLAEKHKLSYFIEADGKNPLKIWKKYEKKLKDFNVVLIDTAGRMHTAKNLLKEIEKIVRVCKPDVKIFVGESITGNDAIEQAKSFNWSIGIDGIILTKADIDEKGGTALSVGYVTKKPILYLGTGQEHDAIEVFDKKKFIKRLGL</sequence>
<comment type="subcellular location">
    <subcellularLocation>
        <location evidence="1">Cytoplasm</location>
    </subcellularLocation>
</comment>
<feature type="domain" description="SRP54-type proteins GTP-binding" evidence="4">
    <location>
        <begin position="263"/>
        <end position="276"/>
    </location>
</feature>
<dbReference type="SMART" id="SM00963">
    <property type="entry name" value="SRP54_N"/>
    <property type="match status" value="1"/>
</dbReference>
<evidence type="ECO:0000256" key="1">
    <source>
        <dbReference type="ARBA" id="ARBA00004496"/>
    </source>
</evidence>